<dbReference type="PANTHER" id="PTHR35936">
    <property type="entry name" value="MEMBRANE-BOUND LYTIC MUREIN TRANSGLYCOSYLASE F"/>
    <property type="match status" value="1"/>
</dbReference>
<evidence type="ECO:0000256" key="4">
    <source>
        <dbReference type="RuleBase" id="RU003744"/>
    </source>
</evidence>
<evidence type="ECO:0000256" key="3">
    <source>
        <dbReference type="ARBA" id="ARBA00022729"/>
    </source>
</evidence>
<organism evidence="6 7">
    <name type="scientific">Helicobacter pylori NQ4200</name>
    <dbReference type="NCBI Taxonomy" id="992024"/>
    <lineage>
        <taxon>Bacteria</taxon>
        <taxon>Pseudomonadati</taxon>
        <taxon>Campylobacterota</taxon>
        <taxon>Epsilonproteobacteria</taxon>
        <taxon>Campylobacterales</taxon>
        <taxon>Helicobacteraceae</taxon>
        <taxon>Helicobacter</taxon>
    </lineage>
</organism>
<dbReference type="Pfam" id="PF00497">
    <property type="entry name" value="SBP_bac_3"/>
    <property type="match status" value="1"/>
</dbReference>
<dbReference type="Proteomes" id="UP000003358">
    <property type="component" value="Unassembled WGS sequence"/>
</dbReference>
<dbReference type="GO" id="GO:0030313">
    <property type="term" value="C:cell envelope"/>
    <property type="evidence" value="ECO:0007669"/>
    <property type="project" value="UniProtKB-SubCell"/>
</dbReference>
<dbReference type="InterPro" id="IPR001638">
    <property type="entry name" value="Solute-binding_3/MltF_N"/>
</dbReference>
<evidence type="ECO:0000313" key="7">
    <source>
        <dbReference type="Proteomes" id="UP000003358"/>
    </source>
</evidence>
<accession>I9YXE1</accession>
<comment type="subcellular location">
    <subcellularLocation>
        <location evidence="1">Cell envelope</location>
    </subcellularLocation>
</comment>
<dbReference type="EMBL" id="AKNS01000006">
    <property type="protein sequence ID" value="EJB28378.1"/>
    <property type="molecule type" value="Genomic_DNA"/>
</dbReference>
<comment type="caution">
    <text evidence="6">The sequence shown here is derived from an EMBL/GenBank/DDBJ whole genome shotgun (WGS) entry which is preliminary data.</text>
</comment>
<sequence>MKKVLFLLVISFLGSFLNASSLYEKLINKETISVGTEGIYPPFTYHNKEGKLTGYDVEVARELAKELGVKIKFHETSWDIMLTGLKSGRFDMVANQVSLTTKKRQAAFDKSLPYSYSGTIMLVRKDENRIKDIKDIKGLKAANTLSSTYGEIAFKYDAQIVSVDSMAQALLLVAQKRADLTLNSSLAILNYLNTHKNSPFKIAWESKEKDGGASFVINKHQEKALELINQAMQRLINKGVLKRLGEQFFGKDVSQMIKKIE</sequence>
<evidence type="ECO:0000259" key="5">
    <source>
        <dbReference type="SMART" id="SM00062"/>
    </source>
</evidence>
<name>I9YXE1_HELPX</name>
<evidence type="ECO:0000256" key="2">
    <source>
        <dbReference type="ARBA" id="ARBA00010333"/>
    </source>
</evidence>
<dbReference type="SUPFAM" id="SSF53850">
    <property type="entry name" value="Periplasmic binding protein-like II"/>
    <property type="match status" value="1"/>
</dbReference>
<dbReference type="PROSITE" id="PS01039">
    <property type="entry name" value="SBP_BACTERIAL_3"/>
    <property type="match status" value="1"/>
</dbReference>
<dbReference type="AlphaFoldDB" id="I9YXE1"/>
<dbReference type="PANTHER" id="PTHR35936:SF35">
    <property type="entry name" value="L-CYSTINE-BINDING PROTEIN TCYJ"/>
    <property type="match status" value="1"/>
</dbReference>
<evidence type="ECO:0000256" key="1">
    <source>
        <dbReference type="ARBA" id="ARBA00004196"/>
    </source>
</evidence>
<evidence type="ECO:0000313" key="6">
    <source>
        <dbReference type="EMBL" id="EJB28378.1"/>
    </source>
</evidence>
<protein>
    <submittedName>
        <fullName evidence="6">Putative polar amino acid transport system substrate-binding protein</fullName>
    </submittedName>
</protein>
<reference evidence="6 7" key="1">
    <citation type="journal article" date="2013" name="Pathog. Dis.">
        <title>Genome sequences of 65 Helicobacter pylori strains isolated from asymptomatic individuals and patients with gastric cancer, peptic ulcer disease, or gastritis.</title>
        <authorList>
            <person name="Blanchard T.G."/>
            <person name="Czinn S.J."/>
            <person name="Correa P."/>
            <person name="Nakazawa T."/>
            <person name="Keelan M."/>
            <person name="Morningstar L."/>
            <person name="Santana-Cruz I."/>
            <person name="Maroo A."/>
            <person name="McCracken C."/>
            <person name="Shefchek K."/>
            <person name="Daugherty S."/>
            <person name="Song Y."/>
            <person name="Fraser C.M."/>
            <person name="Fricke W.F."/>
        </authorList>
    </citation>
    <scope>NUCLEOTIDE SEQUENCE [LARGE SCALE GENOMIC DNA]</scope>
    <source>
        <strain evidence="6 7">NQ4200</strain>
    </source>
</reference>
<feature type="domain" description="Solute-binding protein family 3/N-terminal" evidence="5">
    <location>
        <begin position="31"/>
        <end position="252"/>
    </location>
</feature>
<proteinExistence type="inferred from homology"/>
<dbReference type="SMART" id="SM00062">
    <property type="entry name" value="PBPb"/>
    <property type="match status" value="1"/>
</dbReference>
<dbReference type="Gene3D" id="3.40.190.10">
    <property type="entry name" value="Periplasmic binding protein-like II"/>
    <property type="match status" value="2"/>
</dbReference>
<dbReference type="CDD" id="cd13711">
    <property type="entry name" value="PBP2_Ngo0372_TcyA"/>
    <property type="match status" value="1"/>
</dbReference>
<dbReference type="InterPro" id="IPR018313">
    <property type="entry name" value="SBP_3_CS"/>
</dbReference>
<comment type="similarity">
    <text evidence="2 4">Belongs to the bacterial solute-binding protein 3 family.</text>
</comment>
<gene>
    <name evidence="6" type="ORF">HPNQ4200_1026</name>
</gene>
<keyword evidence="3" id="KW-0732">Signal</keyword>
<dbReference type="PATRIC" id="fig|992024.3.peg.994"/>
<dbReference type="RefSeq" id="WP_000756492.1">
    <property type="nucleotide sequence ID" value="NZ_AKNS01000006.1"/>
</dbReference>